<name>A0A5P8WJP2_9NOSO</name>
<dbReference type="AlphaFoldDB" id="A0A5P8WJP2"/>
<evidence type="ECO:0000256" key="1">
    <source>
        <dbReference type="SAM" id="MobiDB-lite"/>
    </source>
</evidence>
<sequence length="313" mass="35442">MINPNNSPAKPKKIITIIPSGRLIESIPDTQPESVKSDSISLPENSSIFQAIGVIAGTVDLKAKPHPTISIENRDYALYHAPQKKLIFDFLKKQIRNSGSDYVRLMVYPRVIHFPPRDKPHVIGFQVLGFDNGSKSGLFADYQDFEFRFTGLWQFIPACQTPCISVFRNFTAERLDYIKQTETSRKVRFMKASHIPLLWKDAIVPPFRFNPLLPKEERGKPSFVEIKAKFLPHRNVFAFESLLGLPQDKPPKFLKASKDDKLAAFKEKKANIAASKGNKPQPQLQTKPVKKAQPKTQTKPVQPSTTPHQTQSQ</sequence>
<dbReference type="Proteomes" id="UP000326678">
    <property type="component" value="Chromosome pGXM03"/>
</dbReference>
<feature type="region of interest" description="Disordered" evidence="1">
    <location>
        <begin position="270"/>
        <end position="313"/>
    </location>
</feature>
<organism evidence="2 3">
    <name type="scientific">Nostoc sphaeroides CCNUC1</name>
    <dbReference type="NCBI Taxonomy" id="2653204"/>
    <lineage>
        <taxon>Bacteria</taxon>
        <taxon>Bacillati</taxon>
        <taxon>Cyanobacteriota</taxon>
        <taxon>Cyanophyceae</taxon>
        <taxon>Nostocales</taxon>
        <taxon>Nostocaceae</taxon>
        <taxon>Nostoc</taxon>
    </lineage>
</organism>
<accession>A0A5P8WJP2</accession>
<evidence type="ECO:0000313" key="2">
    <source>
        <dbReference type="EMBL" id="QFS52791.1"/>
    </source>
</evidence>
<dbReference type="KEGG" id="nsh:GXM_10055"/>
<protein>
    <submittedName>
        <fullName evidence="2">Uncharacterized protein</fullName>
    </submittedName>
</protein>
<dbReference type="RefSeq" id="WP_152592915.1">
    <property type="nucleotide sequence ID" value="NZ_CP045230.1"/>
</dbReference>
<proteinExistence type="predicted"/>
<keyword evidence="3" id="KW-1185">Reference proteome</keyword>
<evidence type="ECO:0000313" key="3">
    <source>
        <dbReference type="Proteomes" id="UP000326678"/>
    </source>
</evidence>
<gene>
    <name evidence="2" type="ORF">GXM_10055</name>
</gene>
<reference evidence="2 3" key="1">
    <citation type="submission" date="2019-10" db="EMBL/GenBank/DDBJ databases">
        <title>Genomic and transcriptomic insights into the perfect genentic adaptation of a filamentous nitrogen-fixing cyanobacterium to rice fields.</title>
        <authorList>
            <person name="Chen Z."/>
        </authorList>
    </citation>
    <scope>NUCLEOTIDE SEQUENCE [LARGE SCALE GENOMIC DNA]</scope>
    <source>
        <strain evidence="2">CCNUC1</strain>
    </source>
</reference>
<feature type="compositionally biased region" description="Low complexity" evidence="1">
    <location>
        <begin position="302"/>
        <end position="313"/>
    </location>
</feature>
<dbReference type="EMBL" id="CP045230">
    <property type="protein sequence ID" value="QFS52791.1"/>
    <property type="molecule type" value="Genomic_DNA"/>
</dbReference>